<accession>A0AB34III3</accession>
<keyword evidence="2" id="KW-1185">Reference proteome</keyword>
<dbReference type="AlphaFoldDB" id="A0AB34III3"/>
<name>A0AB34III3_PRYPA</name>
<evidence type="ECO:0000313" key="2">
    <source>
        <dbReference type="Proteomes" id="UP001515480"/>
    </source>
</evidence>
<gene>
    <name evidence="1" type="ORF">AB1Y20_013652</name>
</gene>
<dbReference type="EMBL" id="JBGBPQ010000026">
    <property type="protein sequence ID" value="KAL1499141.1"/>
    <property type="molecule type" value="Genomic_DNA"/>
</dbReference>
<proteinExistence type="predicted"/>
<reference evidence="1 2" key="1">
    <citation type="journal article" date="2024" name="Science">
        <title>Giant polyketide synthase enzymes in the biosynthesis of giant marine polyether toxins.</title>
        <authorList>
            <person name="Fallon T.R."/>
            <person name="Shende V.V."/>
            <person name="Wierzbicki I.H."/>
            <person name="Pendleton A.L."/>
            <person name="Watervoot N.F."/>
            <person name="Auber R.P."/>
            <person name="Gonzalez D.J."/>
            <person name="Wisecaver J.H."/>
            <person name="Moore B.S."/>
        </authorList>
    </citation>
    <scope>NUCLEOTIDE SEQUENCE [LARGE SCALE GENOMIC DNA]</scope>
    <source>
        <strain evidence="1 2">12B1</strain>
    </source>
</reference>
<comment type="caution">
    <text evidence="1">The sequence shown here is derived from an EMBL/GenBank/DDBJ whole genome shotgun (WGS) entry which is preliminary data.</text>
</comment>
<protein>
    <submittedName>
        <fullName evidence="1">Uncharacterized protein</fullName>
    </submittedName>
</protein>
<evidence type="ECO:0000313" key="1">
    <source>
        <dbReference type="EMBL" id="KAL1499141.1"/>
    </source>
</evidence>
<sequence>MSVNFEYDESMGNQAHAECLLSLETDNNFYVATSDALPWREPDDEPGDRMVVPIIFVESLLRTAPVEDPSQLNDKGCLSSVLSTTFINQWLSVFVDELQLIAAEDGDQDAVRDFKDFDELQMAADNCMDRITRSGGESGHRIQVDASMWEDVEAVRRPDLTWLEGVTIAKLCASTGTLETYVDLMKVVGPHAVEADRASGQIHMVAGGGEGGQLVAVMKQYYLTASQAAVPMPPEMMAYRVPEFLKETRWPAPYSVEFGDLRDYAFDLSARAMWARASRLEWGALVHGKLDKALRRMPMLAEVLDDHKGQPADLVRGIERLGDAVIKGEQSHKRPFWRVMEVEHYLRDNMAGLIVQSRSAGLSSTKLIARVAQALLAQPRRHGPLKVRKVSEYVSVCDCDECL</sequence>
<organism evidence="1 2">
    <name type="scientific">Prymnesium parvum</name>
    <name type="common">Toxic golden alga</name>
    <dbReference type="NCBI Taxonomy" id="97485"/>
    <lineage>
        <taxon>Eukaryota</taxon>
        <taxon>Haptista</taxon>
        <taxon>Haptophyta</taxon>
        <taxon>Prymnesiophyceae</taxon>
        <taxon>Prymnesiales</taxon>
        <taxon>Prymnesiaceae</taxon>
        <taxon>Prymnesium</taxon>
    </lineage>
</organism>
<dbReference type="Proteomes" id="UP001515480">
    <property type="component" value="Unassembled WGS sequence"/>
</dbReference>